<gene>
    <name evidence="2" type="ORF">M413DRAFT_29470</name>
</gene>
<evidence type="ECO:0000256" key="1">
    <source>
        <dbReference type="SAM" id="MobiDB-lite"/>
    </source>
</evidence>
<reference evidence="2 3" key="1">
    <citation type="submission" date="2014-04" db="EMBL/GenBank/DDBJ databases">
        <authorList>
            <consortium name="DOE Joint Genome Institute"/>
            <person name="Kuo A."/>
            <person name="Gay G."/>
            <person name="Dore J."/>
            <person name="Kohler A."/>
            <person name="Nagy L.G."/>
            <person name="Floudas D."/>
            <person name="Copeland A."/>
            <person name="Barry K.W."/>
            <person name="Cichocki N."/>
            <person name="Veneault-Fourrey C."/>
            <person name="LaButti K."/>
            <person name="Lindquist E.A."/>
            <person name="Lipzen A."/>
            <person name="Lundell T."/>
            <person name="Morin E."/>
            <person name="Murat C."/>
            <person name="Sun H."/>
            <person name="Tunlid A."/>
            <person name="Henrissat B."/>
            <person name="Grigoriev I.V."/>
            <person name="Hibbett D.S."/>
            <person name="Martin F."/>
            <person name="Nordberg H.P."/>
            <person name="Cantor M.N."/>
            <person name="Hua S.X."/>
        </authorList>
    </citation>
    <scope>NUCLEOTIDE SEQUENCE [LARGE SCALE GENOMIC DNA]</scope>
    <source>
        <strain evidence="3">h7</strain>
    </source>
</reference>
<organism evidence="2 3">
    <name type="scientific">Hebeloma cylindrosporum</name>
    <dbReference type="NCBI Taxonomy" id="76867"/>
    <lineage>
        <taxon>Eukaryota</taxon>
        <taxon>Fungi</taxon>
        <taxon>Dikarya</taxon>
        <taxon>Basidiomycota</taxon>
        <taxon>Agaricomycotina</taxon>
        <taxon>Agaricomycetes</taxon>
        <taxon>Agaricomycetidae</taxon>
        <taxon>Agaricales</taxon>
        <taxon>Agaricineae</taxon>
        <taxon>Hymenogastraceae</taxon>
        <taxon>Hebeloma</taxon>
    </lineage>
</organism>
<dbReference type="AlphaFoldDB" id="A0A0C2XNQ6"/>
<protein>
    <submittedName>
        <fullName evidence="2">Uncharacterized protein</fullName>
    </submittedName>
</protein>
<sequence>MLNMLNCEQPPAYDSLSPRQRPPHFVWNPPVIGGAGSTSNNLAPPAFLGTNPSPQYRNAPQGSAYHPAKFVSSLVNYNLHPASNSNSAYPPPGFSQSVQNTGSTPYPAASAFPVPGPSGQVGNAYPTGNPHYTSPRNQQNNFRSPAVDPAQRVSASSGYLASSSVYSDGTEDASIRTSFSSHGRGEVNEYLDGYYEH</sequence>
<feature type="region of interest" description="Disordered" evidence="1">
    <location>
        <begin position="121"/>
        <end position="154"/>
    </location>
</feature>
<name>A0A0C2XNQ6_HEBCY</name>
<keyword evidence="3" id="KW-1185">Reference proteome</keyword>
<dbReference type="EMBL" id="KN831786">
    <property type="protein sequence ID" value="KIM39303.1"/>
    <property type="molecule type" value="Genomic_DNA"/>
</dbReference>
<dbReference type="Proteomes" id="UP000053424">
    <property type="component" value="Unassembled WGS sequence"/>
</dbReference>
<feature type="compositionally biased region" description="Polar residues" evidence="1">
    <location>
        <begin position="130"/>
        <end position="143"/>
    </location>
</feature>
<proteinExistence type="predicted"/>
<feature type="region of interest" description="Disordered" evidence="1">
    <location>
        <begin position="1"/>
        <end position="21"/>
    </location>
</feature>
<evidence type="ECO:0000313" key="2">
    <source>
        <dbReference type="EMBL" id="KIM39303.1"/>
    </source>
</evidence>
<evidence type="ECO:0000313" key="3">
    <source>
        <dbReference type="Proteomes" id="UP000053424"/>
    </source>
</evidence>
<dbReference type="HOGENOM" id="CLU_1384319_0_0_1"/>
<reference evidence="3" key="2">
    <citation type="submission" date="2015-01" db="EMBL/GenBank/DDBJ databases">
        <title>Evolutionary Origins and Diversification of the Mycorrhizal Mutualists.</title>
        <authorList>
            <consortium name="DOE Joint Genome Institute"/>
            <consortium name="Mycorrhizal Genomics Consortium"/>
            <person name="Kohler A."/>
            <person name="Kuo A."/>
            <person name="Nagy L.G."/>
            <person name="Floudas D."/>
            <person name="Copeland A."/>
            <person name="Barry K.W."/>
            <person name="Cichocki N."/>
            <person name="Veneault-Fourrey C."/>
            <person name="LaButti K."/>
            <person name="Lindquist E.A."/>
            <person name="Lipzen A."/>
            <person name="Lundell T."/>
            <person name="Morin E."/>
            <person name="Murat C."/>
            <person name="Riley R."/>
            <person name="Ohm R."/>
            <person name="Sun H."/>
            <person name="Tunlid A."/>
            <person name="Henrissat B."/>
            <person name="Grigoriev I.V."/>
            <person name="Hibbett D.S."/>
            <person name="Martin F."/>
        </authorList>
    </citation>
    <scope>NUCLEOTIDE SEQUENCE [LARGE SCALE GENOMIC DNA]</scope>
    <source>
        <strain evidence="3">h7</strain>
    </source>
</reference>
<accession>A0A0C2XNQ6</accession>